<evidence type="ECO:0000313" key="8">
    <source>
        <dbReference type="EMBL" id="ACO65061.1"/>
    </source>
</evidence>
<feature type="domain" description="Globin" evidence="7">
    <location>
        <begin position="22"/>
        <end position="176"/>
    </location>
</feature>
<dbReference type="STRING" id="296587.C1E9M4"/>
<gene>
    <name evidence="8" type="ORF">MICPUN_108542</name>
</gene>
<dbReference type="GeneID" id="8245093"/>
<dbReference type="CDD" id="cd01040">
    <property type="entry name" value="Mb-like"/>
    <property type="match status" value="1"/>
</dbReference>
<reference evidence="8 9" key="1">
    <citation type="journal article" date="2009" name="Science">
        <title>Green evolution and dynamic adaptations revealed by genomes of the marine picoeukaryotes Micromonas.</title>
        <authorList>
            <person name="Worden A.Z."/>
            <person name="Lee J.H."/>
            <person name="Mock T."/>
            <person name="Rouze P."/>
            <person name="Simmons M.P."/>
            <person name="Aerts A.L."/>
            <person name="Allen A.E."/>
            <person name="Cuvelier M.L."/>
            <person name="Derelle E."/>
            <person name="Everett M.V."/>
            <person name="Foulon E."/>
            <person name="Grimwood J."/>
            <person name="Gundlach H."/>
            <person name="Henrissat B."/>
            <person name="Napoli C."/>
            <person name="McDonald S.M."/>
            <person name="Parker M.S."/>
            <person name="Rombauts S."/>
            <person name="Salamov A."/>
            <person name="Von Dassow P."/>
            <person name="Badger J.H."/>
            <person name="Coutinho P.M."/>
            <person name="Demir E."/>
            <person name="Dubchak I."/>
            <person name="Gentemann C."/>
            <person name="Eikrem W."/>
            <person name="Gready J.E."/>
            <person name="John U."/>
            <person name="Lanier W."/>
            <person name="Lindquist E.A."/>
            <person name="Lucas S."/>
            <person name="Mayer K.F."/>
            <person name="Moreau H."/>
            <person name="Not F."/>
            <person name="Otillar R."/>
            <person name="Panaud O."/>
            <person name="Pangilinan J."/>
            <person name="Paulsen I."/>
            <person name="Piegu B."/>
            <person name="Poliakov A."/>
            <person name="Robbens S."/>
            <person name="Schmutz J."/>
            <person name="Toulza E."/>
            <person name="Wyss T."/>
            <person name="Zelensky A."/>
            <person name="Zhou K."/>
            <person name="Armbrust E.V."/>
            <person name="Bhattacharya D."/>
            <person name="Goodenough U.W."/>
            <person name="Van de Peer Y."/>
            <person name="Grigoriev I.V."/>
        </authorList>
    </citation>
    <scope>NUCLEOTIDE SEQUENCE [LARGE SCALE GENOMIC DNA]</scope>
    <source>
        <strain evidence="9">RCC299 / NOUM17</strain>
    </source>
</reference>
<proteinExistence type="predicted"/>
<accession>C1E9M4</accession>
<keyword evidence="1" id="KW-0813">Transport</keyword>
<keyword evidence="9" id="KW-1185">Reference proteome</keyword>
<evidence type="ECO:0000256" key="4">
    <source>
        <dbReference type="ARBA" id="ARBA00022723"/>
    </source>
</evidence>
<evidence type="ECO:0000313" key="9">
    <source>
        <dbReference type="Proteomes" id="UP000002009"/>
    </source>
</evidence>
<dbReference type="Pfam" id="PF00042">
    <property type="entry name" value="Globin"/>
    <property type="match status" value="1"/>
</dbReference>
<dbReference type="PANTHER" id="PTHR46458">
    <property type="entry name" value="BLR2807 PROTEIN"/>
    <property type="match status" value="1"/>
</dbReference>
<dbReference type="InterPro" id="IPR009050">
    <property type="entry name" value="Globin-like_sf"/>
</dbReference>
<dbReference type="InterPro" id="IPR044399">
    <property type="entry name" value="Mb-like_M"/>
</dbReference>
<dbReference type="AlphaFoldDB" id="C1E9M4"/>
<sequence length="203" mass="22882">MVALAPFLAIFGIKRVSKFRRRWTERKRLVIQSSWAALLSAHGNDRMATGSKIFRKLFTGDTAVLRLFPFRHQARTLFVSAPFKLHAKLFVDTMTELIANLHDLEKVERDVRELGKRHLTYGVQPAHFDAMGEALIAVLDESCHHPSDEVTLDKEERDAWLGFWGFIAKETQRGRKGIIASNPGSRRASEDGKPRAKGGMSAA</sequence>
<dbReference type="GO" id="GO:0020037">
    <property type="term" value="F:heme binding"/>
    <property type="evidence" value="ECO:0007669"/>
    <property type="project" value="InterPro"/>
</dbReference>
<dbReference type="PROSITE" id="PS01033">
    <property type="entry name" value="GLOBIN"/>
    <property type="match status" value="1"/>
</dbReference>
<dbReference type="PANTHER" id="PTHR46458:SF1">
    <property type="entry name" value="GEO09476P1"/>
    <property type="match status" value="1"/>
</dbReference>
<dbReference type="OMA" id="ACENAPC"/>
<feature type="region of interest" description="Disordered" evidence="6">
    <location>
        <begin position="175"/>
        <end position="203"/>
    </location>
</feature>
<dbReference type="EMBL" id="CP001328">
    <property type="protein sequence ID" value="ACO65061.1"/>
    <property type="molecule type" value="Genomic_DNA"/>
</dbReference>
<protein>
    <recommendedName>
        <fullName evidence="7">Globin domain-containing protein</fullName>
    </recommendedName>
</protein>
<dbReference type="SUPFAM" id="SSF46458">
    <property type="entry name" value="Globin-like"/>
    <property type="match status" value="1"/>
</dbReference>
<dbReference type="OrthoDB" id="436496at2759"/>
<organism evidence="8 9">
    <name type="scientific">Micromonas commoda (strain RCC299 / NOUM17 / CCMP2709)</name>
    <name type="common">Picoplanktonic green alga</name>
    <dbReference type="NCBI Taxonomy" id="296587"/>
    <lineage>
        <taxon>Eukaryota</taxon>
        <taxon>Viridiplantae</taxon>
        <taxon>Chlorophyta</taxon>
        <taxon>Mamiellophyceae</taxon>
        <taxon>Mamiellales</taxon>
        <taxon>Mamiellaceae</taxon>
        <taxon>Micromonas</taxon>
    </lineage>
</organism>
<dbReference type="Gene3D" id="1.10.490.10">
    <property type="entry name" value="Globins"/>
    <property type="match status" value="1"/>
</dbReference>
<evidence type="ECO:0000256" key="5">
    <source>
        <dbReference type="ARBA" id="ARBA00023004"/>
    </source>
</evidence>
<evidence type="ECO:0000259" key="7">
    <source>
        <dbReference type="PROSITE" id="PS01033"/>
    </source>
</evidence>
<dbReference type="InterPro" id="IPR012292">
    <property type="entry name" value="Globin/Proto"/>
</dbReference>
<dbReference type="RefSeq" id="XP_002503803.1">
    <property type="nucleotide sequence ID" value="XM_002503757.1"/>
</dbReference>
<dbReference type="KEGG" id="mis:MICPUN_108542"/>
<dbReference type="Proteomes" id="UP000002009">
    <property type="component" value="Chromosome 7"/>
</dbReference>
<evidence type="ECO:0000256" key="3">
    <source>
        <dbReference type="ARBA" id="ARBA00022621"/>
    </source>
</evidence>
<dbReference type="InterPro" id="IPR050532">
    <property type="entry name" value="Globin-like_OT"/>
</dbReference>
<name>C1E9M4_MICCC</name>
<dbReference type="GO" id="GO:0019825">
    <property type="term" value="F:oxygen binding"/>
    <property type="evidence" value="ECO:0007669"/>
    <property type="project" value="InterPro"/>
</dbReference>
<keyword evidence="5" id="KW-0408">Iron</keyword>
<evidence type="ECO:0000256" key="2">
    <source>
        <dbReference type="ARBA" id="ARBA00022617"/>
    </source>
</evidence>
<dbReference type="GO" id="GO:0046872">
    <property type="term" value="F:metal ion binding"/>
    <property type="evidence" value="ECO:0007669"/>
    <property type="project" value="UniProtKB-KW"/>
</dbReference>
<dbReference type="GO" id="GO:0005344">
    <property type="term" value="F:oxygen carrier activity"/>
    <property type="evidence" value="ECO:0007669"/>
    <property type="project" value="UniProtKB-KW"/>
</dbReference>
<dbReference type="InterPro" id="IPR000971">
    <property type="entry name" value="Globin"/>
</dbReference>
<evidence type="ECO:0000256" key="6">
    <source>
        <dbReference type="SAM" id="MobiDB-lite"/>
    </source>
</evidence>
<keyword evidence="3" id="KW-0561">Oxygen transport</keyword>
<keyword evidence="4" id="KW-0479">Metal-binding</keyword>
<keyword evidence="2" id="KW-0349">Heme</keyword>
<dbReference type="InParanoid" id="C1E9M4"/>
<evidence type="ECO:0000256" key="1">
    <source>
        <dbReference type="ARBA" id="ARBA00022448"/>
    </source>
</evidence>